<dbReference type="PANTHER" id="PTHR43013">
    <property type="entry name" value="GLUTAMYL-TRNA REDUCTASE"/>
    <property type="match status" value="1"/>
</dbReference>
<evidence type="ECO:0000256" key="10">
    <source>
        <dbReference type="PIRSR" id="PIRSR000445-1"/>
    </source>
</evidence>
<evidence type="ECO:0000256" key="2">
    <source>
        <dbReference type="ARBA" id="ARBA00005916"/>
    </source>
</evidence>
<feature type="binding site" evidence="9 11">
    <location>
        <position position="119"/>
    </location>
    <ligand>
        <name>substrate</name>
    </ligand>
</feature>
<dbReference type="PIRSF" id="PIRSF000445">
    <property type="entry name" value="4pyrrol_synth_GluRdtase"/>
    <property type="match status" value="1"/>
</dbReference>
<dbReference type="Pfam" id="PF00745">
    <property type="entry name" value="GlutR_dimer"/>
    <property type="match status" value="1"/>
</dbReference>
<evidence type="ECO:0000256" key="7">
    <source>
        <dbReference type="ARBA" id="ARBA00047464"/>
    </source>
</evidence>
<feature type="binding site" evidence="9 11">
    <location>
        <begin position="113"/>
        <end position="115"/>
    </location>
    <ligand>
        <name>substrate</name>
    </ligand>
</feature>
<comment type="pathway">
    <text evidence="1 9 14">Porphyrin-containing compound metabolism; protoporphyrin-IX biosynthesis; 5-aminolevulinate from L-glutamyl-tRNA(Glu): step 1/2.</text>
</comment>
<dbReference type="InterPro" id="IPR015895">
    <property type="entry name" value="4pyrrol_synth_GluRdtase_N"/>
</dbReference>
<dbReference type="InterPro" id="IPR006151">
    <property type="entry name" value="Shikm_DH/Glu-tRNA_Rdtase"/>
</dbReference>
<comment type="function">
    <text evidence="9">Catalyzes the NADPH-dependent reduction of glutamyl-tRNA(Glu) to glutamate 1-semialdehyde (GSA).</text>
</comment>
<feature type="domain" description="Tetrapyrrole biosynthesis glutamyl-tRNA reductase dimerisation" evidence="15">
    <location>
        <begin position="319"/>
        <end position="418"/>
    </location>
</feature>
<dbReference type="GO" id="GO:0050661">
    <property type="term" value="F:NADP binding"/>
    <property type="evidence" value="ECO:0007669"/>
    <property type="project" value="InterPro"/>
</dbReference>
<name>C4V2B1_9FIRM</name>
<dbReference type="HOGENOM" id="CLU_035113_2_2_9"/>
<reference evidence="18 19" key="1">
    <citation type="submission" date="2009-04" db="EMBL/GenBank/DDBJ databases">
        <authorList>
            <person name="Qin X."/>
            <person name="Bachman B."/>
            <person name="Battles P."/>
            <person name="Bell A."/>
            <person name="Bess C."/>
            <person name="Bickham C."/>
            <person name="Chaboub L."/>
            <person name="Chen D."/>
            <person name="Coyle M."/>
            <person name="Deiros D.R."/>
            <person name="Dinh H."/>
            <person name="Forbes L."/>
            <person name="Fowler G."/>
            <person name="Francisco L."/>
            <person name="Fu Q."/>
            <person name="Gubbala S."/>
            <person name="Hale W."/>
            <person name="Han Y."/>
            <person name="Hemphill L."/>
            <person name="Highlander S.K."/>
            <person name="Hirani K."/>
            <person name="Hogues M."/>
            <person name="Jackson L."/>
            <person name="Jakkamsetti A."/>
            <person name="Javaid M."/>
            <person name="Jiang H."/>
            <person name="Korchina V."/>
            <person name="Kovar C."/>
            <person name="Lara F."/>
            <person name="Lee S."/>
            <person name="Mata R."/>
            <person name="Mathew T."/>
            <person name="Moen C."/>
            <person name="Morales K."/>
            <person name="Munidasa M."/>
            <person name="Nazareth L."/>
            <person name="Ngo R."/>
            <person name="Nguyen L."/>
            <person name="Okwuonu G."/>
            <person name="Ongeri F."/>
            <person name="Patil S."/>
            <person name="Petrosino J."/>
            <person name="Pham C."/>
            <person name="Pham P."/>
            <person name="Pu L.-L."/>
            <person name="Puazo M."/>
            <person name="Raj R."/>
            <person name="Reid J."/>
            <person name="Rouhana J."/>
            <person name="Saada N."/>
            <person name="Shang Y."/>
            <person name="Simmons D."/>
            <person name="Thornton R."/>
            <person name="Warren J."/>
            <person name="Weissenberger G."/>
            <person name="Zhang J."/>
            <person name="Zhang L."/>
            <person name="Zhou C."/>
            <person name="Zhu D."/>
            <person name="Muzny D."/>
            <person name="Worley K."/>
            <person name="Gibbs R."/>
        </authorList>
    </citation>
    <scope>NUCLEOTIDE SEQUENCE [LARGE SCALE GENOMIC DNA]</scope>
    <source>
        <strain evidence="18 19">ATCC 43531</strain>
    </source>
</reference>
<dbReference type="RefSeq" id="WP_006689390.1">
    <property type="nucleotide sequence ID" value="NZ_GG694006.1"/>
</dbReference>
<dbReference type="SUPFAM" id="SSF51735">
    <property type="entry name" value="NAD(P)-binding Rossmann-fold domains"/>
    <property type="match status" value="1"/>
</dbReference>
<evidence type="ECO:0000256" key="5">
    <source>
        <dbReference type="ARBA" id="ARBA00023002"/>
    </source>
</evidence>
<evidence type="ECO:0000256" key="12">
    <source>
        <dbReference type="PIRSR" id="PIRSR000445-3"/>
    </source>
</evidence>
<evidence type="ECO:0000256" key="9">
    <source>
        <dbReference type="HAMAP-Rule" id="MF_00087"/>
    </source>
</evidence>
<comment type="catalytic activity">
    <reaction evidence="7 9 14">
        <text>(S)-4-amino-5-oxopentanoate + tRNA(Glu) + NADP(+) = L-glutamyl-tRNA(Glu) + NADPH + H(+)</text>
        <dbReference type="Rhea" id="RHEA:12344"/>
        <dbReference type="Rhea" id="RHEA-COMP:9663"/>
        <dbReference type="Rhea" id="RHEA-COMP:9680"/>
        <dbReference type="ChEBI" id="CHEBI:15378"/>
        <dbReference type="ChEBI" id="CHEBI:57501"/>
        <dbReference type="ChEBI" id="CHEBI:57783"/>
        <dbReference type="ChEBI" id="CHEBI:58349"/>
        <dbReference type="ChEBI" id="CHEBI:78442"/>
        <dbReference type="ChEBI" id="CHEBI:78520"/>
        <dbReference type="EC" id="1.2.1.70"/>
    </reaction>
</comment>
<evidence type="ECO:0000256" key="11">
    <source>
        <dbReference type="PIRSR" id="PIRSR000445-2"/>
    </source>
</evidence>
<dbReference type="FunFam" id="3.30.460.30:FF:000001">
    <property type="entry name" value="Glutamyl-tRNA reductase"/>
    <property type="match status" value="1"/>
</dbReference>
<feature type="site" description="Important for activity" evidence="9 13">
    <location>
        <position position="98"/>
    </location>
</feature>
<evidence type="ECO:0000259" key="16">
    <source>
        <dbReference type="Pfam" id="PF01488"/>
    </source>
</evidence>
<comment type="miscellaneous">
    <text evidence="9">During catalysis, the active site Cys acts as a nucleophile attacking the alpha-carbonyl group of tRNA-bound glutamate with the formation of a thioester intermediate between enzyme and glutamate, and the concomitant release of tRNA(Glu). The thioester intermediate is finally reduced by direct hydride transfer from NADPH, to form the product GSA.</text>
</comment>
<feature type="binding site" evidence="9 12">
    <location>
        <begin position="188"/>
        <end position="193"/>
    </location>
    <ligand>
        <name>NADP(+)</name>
        <dbReference type="ChEBI" id="CHEBI:58349"/>
    </ligand>
</feature>
<evidence type="ECO:0000256" key="4">
    <source>
        <dbReference type="ARBA" id="ARBA00022857"/>
    </source>
</evidence>
<dbReference type="InterPro" id="IPR018214">
    <property type="entry name" value="GluRdtase_CS"/>
</dbReference>
<dbReference type="UniPathway" id="UPA00251">
    <property type="reaction ID" value="UER00316"/>
</dbReference>
<evidence type="ECO:0000256" key="13">
    <source>
        <dbReference type="PIRSR" id="PIRSR000445-4"/>
    </source>
</evidence>
<dbReference type="InterPro" id="IPR015896">
    <property type="entry name" value="4pyrrol_synth_GluRdtase_dimer"/>
</dbReference>
<dbReference type="NCBIfam" id="TIGR01035">
    <property type="entry name" value="hemA"/>
    <property type="match status" value="1"/>
</dbReference>
<evidence type="ECO:0000256" key="1">
    <source>
        <dbReference type="ARBA" id="ARBA00005059"/>
    </source>
</evidence>
<dbReference type="InterPro" id="IPR036453">
    <property type="entry name" value="GluRdtase_dimer_dom_sf"/>
</dbReference>
<comment type="domain">
    <text evidence="9">Possesses an unusual extended V-shaped dimeric structure with each monomer consisting of three distinct domains arranged along a curved 'spinal' alpha-helix. The N-terminal catalytic domain specifically recognizes the glutamate moiety of the substrate. The second domain is the NADPH-binding domain, and the third C-terminal domain is responsible for dimerization.</text>
</comment>
<dbReference type="eggNOG" id="COG0373">
    <property type="taxonomic scope" value="Bacteria"/>
</dbReference>
<accession>C4V2B1</accession>
<gene>
    <name evidence="9 18" type="primary">hemA</name>
    <name evidence="18" type="ORF">HMPREF0908_0655</name>
</gene>
<dbReference type="OrthoDB" id="110209at2"/>
<organism evidence="18 19">
    <name type="scientific">Selenomonas flueggei ATCC 43531</name>
    <dbReference type="NCBI Taxonomy" id="638302"/>
    <lineage>
        <taxon>Bacteria</taxon>
        <taxon>Bacillati</taxon>
        <taxon>Bacillota</taxon>
        <taxon>Negativicutes</taxon>
        <taxon>Selenomonadales</taxon>
        <taxon>Selenomonadaceae</taxon>
        <taxon>Selenomonas</taxon>
    </lineage>
</organism>
<dbReference type="Gene3D" id="3.40.50.720">
    <property type="entry name" value="NAD(P)-binding Rossmann-like Domain"/>
    <property type="match status" value="1"/>
</dbReference>
<evidence type="ECO:0000259" key="15">
    <source>
        <dbReference type="Pfam" id="PF00745"/>
    </source>
</evidence>
<dbReference type="FunFam" id="3.40.50.720:FF:000031">
    <property type="entry name" value="Glutamyl-tRNA reductase"/>
    <property type="match status" value="1"/>
</dbReference>
<dbReference type="Pfam" id="PF01488">
    <property type="entry name" value="Shikimate_DH"/>
    <property type="match status" value="1"/>
</dbReference>
<dbReference type="EMBL" id="ACLA01000010">
    <property type="protein sequence ID" value="EEQ48925.1"/>
    <property type="molecule type" value="Genomic_DNA"/>
</dbReference>
<keyword evidence="5 9" id="KW-0560">Oxidoreductase</keyword>
<dbReference type="EC" id="1.2.1.70" evidence="3 9"/>
<feature type="domain" description="Glutamyl-tRNA reductase N-terminal" evidence="17">
    <location>
        <begin position="6"/>
        <end position="155"/>
    </location>
</feature>
<proteinExistence type="inferred from homology"/>
<evidence type="ECO:0000313" key="19">
    <source>
        <dbReference type="Proteomes" id="UP000005309"/>
    </source>
</evidence>
<evidence type="ECO:0000313" key="18">
    <source>
        <dbReference type="EMBL" id="EEQ48925.1"/>
    </source>
</evidence>
<dbReference type="GO" id="GO:0008883">
    <property type="term" value="F:glutamyl-tRNA reductase activity"/>
    <property type="evidence" value="ECO:0007669"/>
    <property type="project" value="UniProtKB-UniRule"/>
</dbReference>
<dbReference type="InterPro" id="IPR036291">
    <property type="entry name" value="NAD(P)-bd_dom_sf"/>
</dbReference>
<feature type="binding site" evidence="9 11">
    <location>
        <position position="108"/>
    </location>
    <ligand>
        <name>substrate</name>
    </ligand>
</feature>
<comment type="caution">
    <text evidence="18">The sequence shown here is derived from an EMBL/GenBank/DDBJ whole genome shotgun (WGS) entry which is preliminary data.</text>
</comment>
<dbReference type="InterPro" id="IPR000343">
    <property type="entry name" value="4pyrrol_synth_GluRdtase"/>
</dbReference>
<dbReference type="Pfam" id="PF05201">
    <property type="entry name" value="GlutR_N"/>
    <property type="match status" value="1"/>
</dbReference>
<feature type="domain" description="Quinate/shikimate 5-dehydrogenase/glutamyl-tRNA reductase" evidence="16">
    <location>
        <begin position="170"/>
        <end position="305"/>
    </location>
</feature>
<keyword evidence="4 9" id="KW-0521">NADP</keyword>
<dbReference type="InterPro" id="IPR036343">
    <property type="entry name" value="GluRdtase_N_sf"/>
</dbReference>
<evidence type="ECO:0000256" key="6">
    <source>
        <dbReference type="ARBA" id="ARBA00023244"/>
    </source>
</evidence>
<dbReference type="SUPFAM" id="SSF69075">
    <property type="entry name" value="Glutamyl tRNA-reductase dimerization domain"/>
    <property type="match status" value="1"/>
</dbReference>
<feature type="binding site" evidence="9 11">
    <location>
        <begin position="49"/>
        <end position="52"/>
    </location>
    <ligand>
        <name>substrate</name>
    </ligand>
</feature>
<comment type="subunit">
    <text evidence="9">Homodimer.</text>
</comment>
<dbReference type="GO" id="GO:0019353">
    <property type="term" value="P:protoporphyrinogen IX biosynthetic process from glutamate"/>
    <property type="evidence" value="ECO:0007669"/>
    <property type="project" value="TreeGrafter"/>
</dbReference>
<keyword evidence="6 9" id="KW-0627">Porphyrin biosynthesis</keyword>
<feature type="active site" description="Nucleophile" evidence="9 10">
    <location>
        <position position="50"/>
    </location>
</feature>
<dbReference type="AlphaFoldDB" id="C4V2B1"/>
<dbReference type="Proteomes" id="UP000005309">
    <property type="component" value="Unassembled WGS sequence"/>
</dbReference>
<dbReference type="PANTHER" id="PTHR43013:SF1">
    <property type="entry name" value="GLUTAMYL-TRNA REDUCTASE"/>
    <property type="match status" value="1"/>
</dbReference>
<evidence type="ECO:0000256" key="3">
    <source>
        <dbReference type="ARBA" id="ARBA00012970"/>
    </source>
</evidence>
<dbReference type="SUPFAM" id="SSF69742">
    <property type="entry name" value="Glutamyl tRNA-reductase catalytic, N-terminal domain"/>
    <property type="match status" value="1"/>
</dbReference>
<dbReference type="CDD" id="cd05213">
    <property type="entry name" value="NAD_bind_Glutamyl_tRNA_reduct"/>
    <property type="match status" value="1"/>
</dbReference>
<sequence>MRLLTLGLNHRTAPIDVRERVSFSREELRTGLQNLGDYDGVSGLVVLSTCNRTELYAAVEDLAEGERSVRQFLCDLAQGGDDLDAYLYTYTDDAAIEHLFRVASSLDSLVLGEGQILSQVKGAYALAREAGVTGTILNLLFHRAIATGKRVRTETRIAYRSVSVSYAAVELAAASLGGLGGCGALIFGAGKMAELTAEHLRAHGIETIYVANRHIERARGLAERIGGEAIPFDRAMDYATNVDVVVTSTGAPHYVIKAWEARRLMTRRQGRKIFFIDIAVPRDVDPDVAGIKGIELYNIDALEAVVDEHLGERQAEAVKAQKIVEEEVAALQERFKYLSFQPLMALLSGRCERIRAREIKRVSAKLPDLSEEEGRQVEHMSRMIVRKILRIPMMKLRSSAGTKDEAFYIEAMRSLFKLDAMGETGTSEQRHNHYRYTSEQVGSVAGELCGGGH</sequence>
<dbReference type="HAMAP" id="MF_00087">
    <property type="entry name" value="Glu_tRNA_reductase"/>
    <property type="match status" value="1"/>
</dbReference>
<evidence type="ECO:0000256" key="8">
    <source>
        <dbReference type="ARBA" id="ARBA00068659"/>
    </source>
</evidence>
<protein>
    <recommendedName>
        <fullName evidence="8 9">Glutamyl-tRNA reductase</fullName>
        <shortName evidence="9">GluTR</shortName>
        <ecNumber evidence="3 9">1.2.1.70</ecNumber>
    </recommendedName>
</protein>
<dbReference type="STRING" id="638302.HMPREF0908_0655"/>
<dbReference type="Gene3D" id="3.30.460.30">
    <property type="entry name" value="Glutamyl-tRNA reductase, N-terminal domain"/>
    <property type="match status" value="1"/>
</dbReference>
<evidence type="ECO:0000259" key="17">
    <source>
        <dbReference type="Pfam" id="PF05201"/>
    </source>
</evidence>
<dbReference type="PROSITE" id="PS00747">
    <property type="entry name" value="GLUTR"/>
    <property type="match status" value="1"/>
</dbReference>
<comment type="similarity">
    <text evidence="2 9 14">Belongs to the glutamyl-tRNA reductase family.</text>
</comment>
<keyword evidence="19" id="KW-1185">Reference proteome</keyword>
<evidence type="ECO:0000256" key="14">
    <source>
        <dbReference type="RuleBase" id="RU000584"/>
    </source>
</evidence>